<dbReference type="GO" id="GO:0016740">
    <property type="term" value="F:transferase activity"/>
    <property type="evidence" value="ECO:0007669"/>
    <property type="project" value="UniProtKB-KW"/>
</dbReference>
<dbReference type="InterPro" id="IPR036390">
    <property type="entry name" value="WH_DNA-bd_sf"/>
</dbReference>
<dbReference type="GO" id="GO:0006355">
    <property type="term" value="P:regulation of DNA-templated transcription"/>
    <property type="evidence" value="ECO:0007669"/>
    <property type="project" value="InterPro"/>
</dbReference>
<dbReference type="KEGG" id="ebm:SG0102_04390"/>
<dbReference type="InParanoid" id="A0A3G9JAW2"/>
<dbReference type="GO" id="GO:0009401">
    <property type="term" value="P:phosphoenolpyruvate-dependent sugar phosphotransferase system"/>
    <property type="evidence" value="ECO:0007669"/>
    <property type="project" value="InterPro"/>
</dbReference>
<evidence type="ECO:0000313" key="5">
    <source>
        <dbReference type="Proteomes" id="UP000268059"/>
    </source>
</evidence>
<dbReference type="OrthoDB" id="9765164at2"/>
<dbReference type="InterPro" id="IPR011608">
    <property type="entry name" value="PRD"/>
</dbReference>
<reference evidence="4 5" key="1">
    <citation type="submission" date="2018-11" db="EMBL/GenBank/DDBJ databases">
        <title>Novel Erysipelotrichaceae bacterium isolated from small intestine of a swine.</title>
        <authorList>
            <person name="Kim J.S."/>
            <person name="Choe H."/>
            <person name="Lee Y.R."/>
            <person name="Kim K.M."/>
            <person name="Park D.S."/>
        </authorList>
    </citation>
    <scope>NUCLEOTIDE SEQUENCE [LARGE SCALE GENOMIC DNA]</scope>
    <source>
        <strain evidence="4 5">SG0102</strain>
    </source>
</reference>
<evidence type="ECO:0000313" key="4">
    <source>
        <dbReference type="EMBL" id="BBH25505.1"/>
    </source>
</evidence>
<dbReference type="InterPro" id="IPR036634">
    <property type="entry name" value="PRD_sf"/>
</dbReference>
<dbReference type="FunCoup" id="A0A3G9JAW2">
    <property type="interactions" value="5"/>
</dbReference>
<dbReference type="RefSeq" id="WP_125118447.1">
    <property type="nucleotide sequence ID" value="NZ_AP019309.1"/>
</dbReference>
<evidence type="ECO:0000259" key="2">
    <source>
        <dbReference type="PROSITE" id="PS51096"/>
    </source>
</evidence>
<accession>A0A3G9JAW2</accession>
<dbReference type="SUPFAM" id="SSF63520">
    <property type="entry name" value="PTS-regulatory domain, PRD"/>
    <property type="match status" value="1"/>
</dbReference>
<evidence type="ECO:0000259" key="3">
    <source>
        <dbReference type="PROSITE" id="PS51372"/>
    </source>
</evidence>
<dbReference type="GO" id="GO:0016020">
    <property type="term" value="C:membrane"/>
    <property type="evidence" value="ECO:0007669"/>
    <property type="project" value="InterPro"/>
</dbReference>
<dbReference type="SUPFAM" id="SSF52540">
    <property type="entry name" value="P-loop containing nucleoside triphosphate hydrolases"/>
    <property type="match status" value="1"/>
</dbReference>
<sequence>MKNKQRVYEFLVNYSREDQEEVPKCTTTFLSEQLAMQRSNLSAILNALVREGKVIKYSGRPVLYALKPDSAEDAFDSLYGKESFFKEAIETINAALNFPEETKKVLLIGKDGSGTTDLAQAAMRYAYAKRMIGSEDLQIYDVRDDSQDNFISNEGFYLIRNAQLLSHSAYEKLLNERRGVIFFQASEEVSSLLEDVRFIVHLPDVNNLSLPDRFGFIEQICQKEAKRLNDRLIINSGLMQCLLVYNCQGGFKQLRLDVEKGVANAFKRQKSGALTLQLNDFGAAIRRSLLEMKNRQDVREFLAHTALFIFTAETTLKTREKEIETDLYQLVYEKRKRLAQMLNAAPDHHISENIQDYLHDLYQLYQENSEENVINEDLQTLTGSFLKEAGEKLNRHYDHAYVISIALHIQSGLIIDQKPLLSYAVMMDLADAYNQEYLLSRQFLRQVEEATGKKTVLDESLFLSLFLASVSETKLEKQVVVLIAMHGQAASAVQDVVFHLMPKNQVYSFDMALEEDLNATYERLKTCVQTIDQGMGIQVIYDMGSFKVMLNSIAEEVHVPIRCLEMPVPLLVMSALKLADQGYRLEEVHNRLLDYANAGSVMKNVNGKILVAFSTREEKASEDIKKQLKALDGAADYEVYSFEADGPEDFARQIDALLMIGSLEAVIGTYDPHFFNVRYIEATRLENVTSMRELLEKEESFDILGYLESQFEAFSRADLEKTIVPFMEDFQRILSIDLDEDAYVGLMVHMACLVDRLMKNKTPIVNFDSDKIIEKYPQETKALTQSLESIARYFHISFLEGDVATLIHIVKR</sequence>
<dbReference type="SUPFAM" id="SSF46785">
    <property type="entry name" value="Winged helix' DNA-binding domain"/>
    <property type="match status" value="1"/>
</dbReference>
<proteinExistence type="predicted"/>
<dbReference type="PROSITE" id="PS51372">
    <property type="entry name" value="PRD_2"/>
    <property type="match status" value="2"/>
</dbReference>
<dbReference type="AlphaFoldDB" id="A0A3G9JAW2"/>
<feature type="domain" description="PRD" evidence="3">
    <location>
        <begin position="373"/>
        <end position="477"/>
    </location>
</feature>
<dbReference type="Pfam" id="PF03610">
    <property type="entry name" value="EIIA-man"/>
    <property type="match status" value="1"/>
</dbReference>
<dbReference type="Gene3D" id="3.40.50.510">
    <property type="entry name" value="Phosphotransferase system, mannose-type IIA component"/>
    <property type="match status" value="1"/>
</dbReference>
<gene>
    <name evidence="4" type="ORF">SG0102_04390</name>
</gene>
<feature type="domain" description="PTS EIIA type-4" evidence="2">
    <location>
        <begin position="478"/>
        <end position="600"/>
    </location>
</feature>
<feature type="domain" description="PRD" evidence="3">
    <location>
        <begin position="714"/>
        <end position="812"/>
    </location>
</feature>
<dbReference type="SUPFAM" id="SSF53062">
    <property type="entry name" value="PTS system fructose IIA component-like"/>
    <property type="match status" value="1"/>
</dbReference>
<evidence type="ECO:0000256" key="1">
    <source>
        <dbReference type="ARBA" id="ARBA00022679"/>
    </source>
</evidence>
<organism evidence="4 5">
    <name type="scientific">Intestinibaculum porci</name>
    <dbReference type="NCBI Taxonomy" id="2487118"/>
    <lineage>
        <taxon>Bacteria</taxon>
        <taxon>Bacillati</taxon>
        <taxon>Bacillota</taxon>
        <taxon>Erysipelotrichia</taxon>
        <taxon>Erysipelotrichales</taxon>
        <taxon>Erysipelotrichaceae</taxon>
        <taxon>Intestinibaculum</taxon>
    </lineage>
</organism>
<protein>
    <submittedName>
        <fullName evidence="4">LuxR family transcriptional regulator</fullName>
    </submittedName>
</protein>
<dbReference type="EMBL" id="AP019309">
    <property type="protein sequence ID" value="BBH25505.1"/>
    <property type="molecule type" value="Genomic_DNA"/>
</dbReference>
<dbReference type="InterPro" id="IPR036662">
    <property type="entry name" value="PTS_EIIA_man-typ_sf"/>
</dbReference>
<keyword evidence="5" id="KW-1185">Reference proteome</keyword>
<keyword evidence="1" id="KW-0808">Transferase</keyword>
<dbReference type="Gene3D" id="1.10.1790.10">
    <property type="entry name" value="PRD domain"/>
    <property type="match status" value="1"/>
</dbReference>
<dbReference type="Proteomes" id="UP000268059">
    <property type="component" value="Chromosome"/>
</dbReference>
<dbReference type="Pfam" id="PF00874">
    <property type="entry name" value="PRD"/>
    <property type="match status" value="1"/>
</dbReference>
<dbReference type="InterPro" id="IPR027417">
    <property type="entry name" value="P-loop_NTPase"/>
</dbReference>
<dbReference type="PROSITE" id="PS51096">
    <property type="entry name" value="PTS_EIIA_TYPE_4"/>
    <property type="match status" value="1"/>
</dbReference>
<name>A0A3G9JAW2_9FIRM</name>
<dbReference type="InterPro" id="IPR004701">
    <property type="entry name" value="PTS_EIIA_man-typ"/>
</dbReference>